<keyword evidence="3" id="KW-1185">Reference proteome</keyword>
<feature type="region of interest" description="Disordered" evidence="1">
    <location>
        <begin position="1"/>
        <end position="87"/>
    </location>
</feature>
<organism evidence="2 3">
    <name type="scientific">Mucuna pruriens</name>
    <name type="common">Velvet bean</name>
    <name type="synonym">Dolichos pruriens</name>
    <dbReference type="NCBI Taxonomy" id="157652"/>
    <lineage>
        <taxon>Eukaryota</taxon>
        <taxon>Viridiplantae</taxon>
        <taxon>Streptophyta</taxon>
        <taxon>Embryophyta</taxon>
        <taxon>Tracheophyta</taxon>
        <taxon>Spermatophyta</taxon>
        <taxon>Magnoliopsida</taxon>
        <taxon>eudicotyledons</taxon>
        <taxon>Gunneridae</taxon>
        <taxon>Pentapetalae</taxon>
        <taxon>rosids</taxon>
        <taxon>fabids</taxon>
        <taxon>Fabales</taxon>
        <taxon>Fabaceae</taxon>
        <taxon>Papilionoideae</taxon>
        <taxon>50 kb inversion clade</taxon>
        <taxon>NPAAA clade</taxon>
        <taxon>indigoferoid/millettioid clade</taxon>
        <taxon>Phaseoleae</taxon>
        <taxon>Mucuna</taxon>
    </lineage>
</organism>
<sequence length="196" mass="21767">MDQSTRSMPKQSKLKGVKGILRIKDKTPASRGGPSIYEGLGSPIREEPPSYSSSVMQRFESFENPLAGNGSHSFGSQDDERVSSGNSQLGSALYDFTAGGDDEMKKPSRPSILTGKFVNRLYETKTLKKTLATDSTTLSLNAGEEVEIEYEVDGWFYVKKKRPGRDGKMAGSSVYQRNMESWGTKYGIRRERSSKR</sequence>
<dbReference type="STRING" id="157652.A0A371F9C6"/>
<proteinExistence type="predicted"/>
<dbReference type="PANTHER" id="PTHR48151:SF3">
    <property type="entry name" value="SH3 DOMAIN-CONTAINING PROTEIN"/>
    <property type="match status" value="1"/>
</dbReference>
<dbReference type="AlphaFoldDB" id="A0A371F9C6"/>
<reference evidence="2" key="1">
    <citation type="submission" date="2018-05" db="EMBL/GenBank/DDBJ databases">
        <title>Draft genome of Mucuna pruriens seed.</title>
        <authorList>
            <person name="Nnadi N.E."/>
            <person name="Vos R."/>
            <person name="Hasami M.H."/>
            <person name="Devisetty U.K."/>
            <person name="Aguiy J.C."/>
        </authorList>
    </citation>
    <scope>NUCLEOTIDE SEQUENCE [LARGE SCALE GENOMIC DNA]</scope>
    <source>
        <strain evidence="2">JCA_2017</strain>
    </source>
</reference>
<comment type="caution">
    <text evidence="2">The sequence shown here is derived from an EMBL/GenBank/DDBJ whole genome shotgun (WGS) entry which is preliminary data.</text>
</comment>
<dbReference type="Proteomes" id="UP000257109">
    <property type="component" value="Unassembled WGS sequence"/>
</dbReference>
<feature type="compositionally biased region" description="Polar residues" evidence="1">
    <location>
        <begin position="1"/>
        <end position="10"/>
    </location>
</feature>
<evidence type="ECO:0000256" key="1">
    <source>
        <dbReference type="SAM" id="MobiDB-lite"/>
    </source>
</evidence>
<dbReference type="OrthoDB" id="5971719at2759"/>
<gene>
    <name evidence="2" type="ORF">CR513_45287</name>
</gene>
<accession>A0A371F9C6</accession>
<name>A0A371F9C6_MUCPR</name>
<protein>
    <recommendedName>
        <fullName evidence="4">SH3 domain-containing protein</fullName>
    </recommendedName>
</protein>
<evidence type="ECO:0000313" key="3">
    <source>
        <dbReference type="Proteomes" id="UP000257109"/>
    </source>
</evidence>
<dbReference type="EMBL" id="QJKJ01010019">
    <property type="protein sequence ID" value="RDX74902.1"/>
    <property type="molecule type" value="Genomic_DNA"/>
</dbReference>
<feature type="non-terminal residue" evidence="2">
    <location>
        <position position="1"/>
    </location>
</feature>
<dbReference type="PANTHER" id="PTHR48151">
    <property type="entry name" value="SH3 DOMAIN-CONTAINING PROTEIN"/>
    <property type="match status" value="1"/>
</dbReference>
<evidence type="ECO:0008006" key="4">
    <source>
        <dbReference type="Google" id="ProtNLM"/>
    </source>
</evidence>
<evidence type="ECO:0000313" key="2">
    <source>
        <dbReference type="EMBL" id="RDX74902.1"/>
    </source>
</evidence>
<dbReference type="InterPro" id="IPR053296">
    <property type="entry name" value="TSET_member_tstB"/>
</dbReference>